<evidence type="ECO:0000256" key="5">
    <source>
        <dbReference type="ARBA" id="ARBA00022840"/>
    </source>
</evidence>
<accession>A0A7M3DIH9</accession>
<evidence type="ECO:0000256" key="8">
    <source>
        <dbReference type="ARBA" id="ARBA00034617"/>
    </source>
</evidence>
<dbReference type="InterPro" id="IPR010359">
    <property type="entry name" value="IrrE_HExxH"/>
</dbReference>
<feature type="binding site" evidence="12">
    <location>
        <begin position="212"/>
        <end position="219"/>
    </location>
    <ligand>
        <name>ATP</name>
        <dbReference type="ChEBI" id="CHEBI:30616"/>
    </ligand>
</feature>
<dbReference type="GO" id="GO:0005524">
    <property type="term" value="F:ATP binding"/>
    <property type="evidence" value="ECO:0007669"/>
    <property type="project" value="UniProtKB-UniRule"/>
</dbReference>
<dbReference type="Pfam" id="PF00580">
    <property type="entry name" value="UvrD-helicase"/>
    <property type="match status" value="1"/>
</dbReference>
<keyword evidence="2 12" id="KW-0547">Nucleotide-binding</keyword>
<evidence type="ECO:0000256" key="7">
    <source>
        <dbReference type="ARBA" id="ARBA00023235"/>
    </source>
</evidence>
<protein>
    <recommendedName>
        <fullName evidence="9">DNA 3'-5' helicase</fullName>
        <ecNumber evidence="9">5.6.2.4</ecNumber>
    </recommendedName>
    <alternativeName>
        <fullName evidence="10">DNA 3'-5' helicase II</fullName>
    </alternativeName>
</protein>
<feature type="domain" description="UvrD-like helicase ATP-binding" evidence="14">
    <location>
        <begin position="191"/>
        <end position="495"/>
    </location>
</feature>
<dbReference type="Gene3D" id="3.40.50.300">
    <property type="entry name" value="P-loop containing nucleotide triphosphate hydrolases"/>
    <property type="match status" value="3"/>
</dbReference>
<dbReference type="CDD" id="cd17932">
    <property type="entry name" value="DEXQc_UvrD"/>
    <property type="match status" value="1"/>
</dbReference>
<feature type="domain" description="UvrD-like helicase C-terminal" evidence="15">
    <location>
        <begin position="496"/>
        <end position="782"/>
    </location>
</feature>
<dbReference type="EMBL" id="SIOP01000008">
    <property type="protein sequence ID" value="TAY41476.1"/>
    <property type="molecule type" value="Genomic_DNA"/>
</dbReference>
<feature type="region of interest" description="Disordered" evidence="13">
    <location>
        <begin position="511"/>
        <end position="534"/>
    </location>
</feature>
<evidence type="ECO:0000259" key="14">
    <source>
        <dbReference type="PROSITE" id="PS51198"/>
    </source>
</evidence>
<evidence type="ECO:0000256" key="13">
    <source>
        <dbReference type="SAM" id="MobiDB-lite"/>
    </source>
</evidence>
<dbReference type="InterPro" id="IPR014017">
    <property type="entry name" value="DNA_helicase_UvrD-like_C"/>
</dbReference>
<keyword evidence="6" id="KW-0238">DNA-binding</keyword>
<dbReference type="InterPro" id="IPR014016">
    <property type="entry name" value="UvrD-like_ATP-bd"/>
</dbReference>
<keyword evidence="5 12" id="KW-0067">ATP-binding</keyword>
<dbReference type="RefSeq" id="WP_130666339.1">
    <property type="nucleotide sequence ID" value="NZ_SILA01000004.1"/>
</dbReference>
<dbReference type="PANTHER" id="PTHR11070">
    <property type="entry name" value="UVRD / RECB / PCRA DNA HELICASE FAMILY MEMBER"/>
    <property type="match status" value="1"/>
</dbReference>
<comment type="similarity">
    <text evidence="1">Belongs to the helicase family. UvrD subfamily.</text>
</comment>
<keyword evidence="4 12" id="KW-0347">Helicase</keyword>
<sequence length="1139" mass="124779">MDAIEASRRRAAEMHAAAVSRGLDPFKPLDLVLSEVEEAGFGAEPAEPGAAQLGNAQAKFDPSLGLILYSDVGSDFDKAFLVAHELGHAVLGDAKGACEADPERSSEPAPDGEERVIAHGPRQRREVQMDIFARELLLPRPFVRCLHLDDDMSATDIALKMGASVGAVYQQLLDALLLPEITPDGRPRRLKPLNDRQRDAAKHRGEAYLLEAGPGTGKTQTLSARVGELLATGVDPRRILVLTFSNRAAAELTDRIAGQQSDALSALWIGTFHGFGLDVLHTFGDRIGRSRKPTLLDRASAVALLEDELPRLNLVHHRNLYDPTTVVSDMLAAISRAQDEMCDCAAYAKLADAMLVRAQALDGEARKAAIERAERAQEVAQLYKRYEQIKREGDLVDFGDLVMLAVQLLETDETAKAHYRDRYNHVLIDEYQDVNRASVRLIKALRPTGQGLWAVGDAHQSIYRFRGASSRNMALFKRDFPDAKDGGLIVNYRSSGEIVDLFNRFAKTMVRTPGNGDPPARPHEDLRSDAGASGRQPDFMIAVDKSTLVPVIANQIEADVKAGGHYRDHCVLVSGNDRLAAIGRELEAMGLPVLFLGSLFERPEVKDLLCLLSLAHDPWGSGLVRVAMMPEFQMDLAQVTEVMTALKDPGTPSGALLNPNLAAGLSPSAAGALQAVARALDGVGHSSRPWTVLAEILFDRTRIGARLASGRQAGEMTRAIAVWQFMNFAKSVRGLAAPAIPSLLKRVRRLIRLGDERELRHLPACAAGIDAVRLMTIHGAKGLEFATVHLPGLNADTLPKRPHLGRPACLPPIDLIAFARGDVDEELAISHLEEQDCLLYVALSRAERGLNLYRCESTRKGATREESSFVARLGLTGRVITPSRLLPPSPDTVPVLLHLAGADRIPVWRLARYRSCPRRFFYTHVLRIGGAAEPTPYKLVHDIARRICRELAGMVAVPNAEEVARLTRAACRIPELMTNGYFADFEQLAVDFVGFYADERRSLTGEPTTVMSIEVDGLVVELEPHDVVSDGAQRSMWLIQTRHARSKFQDELDVRTLIDMAGDRGIRAEILHLADRSRSTVEPKRGAAASLRKMLRDDLTKIREGRFPTMEEPNPRVCGGCPALLICHALPPGRATLTF</sequence>
<dbReference type="Pfam" id="PF13361">
    <property type="entry name" value="UvrD_C"/>
    <property type="match status" value="2"/>
</dbReference>
<dbReference type="GO" id="GO:0043138">
    <property type="term" value="F:3'-5' DNA helicase activity"/>
    <property type="evidence" value="ECO:0007669"/>
    <property type="project" value="UniProtKB-EC"/>
</dbReference>
<evidence type="ECO:0000256" key="10">
    <source>
        <dbReference type="ARBA" id="ARBA00034923"/>
    </source>
</evidence>
<dbReference type="Gene3D" id="1.10.486.10">
    <property type="entry name" value="PCRA, domain 4"/>
    <property type="match status" value="1"/>
</dbReference>
<gene>
    <name evidence="16" type="ORF">ELH90_38135</name>
</gene>
<evidence type="ECO:0000256" key="12">
    <source>
        <dbReference type="PROSITE-ProRule" id="PRU00560"/>
    </source>
</evidence>
<evidence type="ECO:0000256" key="1">
    <source>
        <dbReference type="ARBA" id="ARBA00009922"/>
    </source>
</evidence>
<proteinExistence type="inferred from homology"/>
<evidence type="ECO:0000256" key="4">
    <source>
        <dbReference type="ARBA" id="ARBA00022806"/>
    </source>
</evidence>
<evidence type="ECO:0000313" key="17">
    <source>
        <dbReference type="Proteomes" id="UP000292974"/>
    </source>
</evidence>
<dbReference type="GO" id="GO:0003677">
    <property type="term" value="F:DNA binding"/>
    <property type="evidence" value="ECO:0007669"/>
    <property type="project" value="UniProtKB-KW"/>
</dbReference>
<evidence type="ECO:0000313" key="16">
    <source>
        <dbReference type="EMBL" id="TAY41476.1"/>
    </source>
</evidence>
<evidence type="ECO:0000256" key="9">
    <source>
        <dbReference type="ARBA" id="ARBA00034808"/>
    </source>
</evidence>
<evidence type="ECO:0000259" key="15">
    <source>
        <dbReference type="PROSITE" id="PS51217"/>
    </source>
</evidence>
<evidence type="ECO:0000256" key="6">
    <source>
        <dbReference type="ARBA" id="ARBA00023125"/>
    </source>
</evidence>
<feature type="region of interest" description="Disordered" evidence="13">
    <location>
        <begin position="97"/>
        <end position="121"/>
    </location>
</feature>
<dbReference type="GO" id="GO:0000725">
    <property type="term" value="P:recombinational repair"/>
    <property type="evidence" value="ECO:0007669"/>
    <property type="project" value="TreeGrafter"/>
</dbReference>
<dbReference type="Gene3D" id="1.10.10.160">
    <property type="match status" value="1"/>
</dbReference>
<dbReference type="PANTHER" id="PTHR11070:SF2">
    <property type="entry name" value="ATP-DEPENDENT DNA HELICASE SRS2"/>
    <property type="match status" value="1"/>
</dbReference>
<dbReference type="PROSITE" id="PS51198">
    <property type="entry name" value="UVRD_HELICASE_ATP_BIND"/>
    <property type="match status" value="1"/>
</dbReference>
<comment type="catalytic activity">
    <reaction evidence="8">
        <text>Couples ATP hydrolysis with the unwinding of duplex DNA by translocating in the 3'-5' direction.</text>
        <dbReference type="EC" id="5.6.2.4"/>
    </reaction>
</comment>
<dbReference type="InterPro" id="IPR000212">
    <property type="entry name" value="DNA_helicase_UvrD/REP"/>
</dbReference>
<dbReference type="Proteomes" id="UP000292974">
    <property type="component" value="Unassembled WGS sequence"/>
</dbReference>
<dbReference type="Pfam" id="PF12705">
    <property type="entry name" value="PDDEXK_1"/>
    <property type="match status" value="1"/>
</dbReference>
<dbReference type="InterPro" id="IPR013986">
    <property type="entry name" value="DExx_box_DNA_helicase_dom_sf"/>
</dbReference>
<comment type="caution">
    <text evidence="16">The sequence shown here is derived from an EMBL/GenBank/DDBJ whole genome shotgun (WGS) entry which is preliminary data.</text>
</comment>
<name>A0A7M3DIH9_RHILE</name>
<dbReference type="InterPro" id="IPR027417">
    <property type="entry name" value="P-loop_NTPase"/>
</dbReference>
<reference evidence="16 17" key="1">
    <citation type="submission" date="2019-02" db="EMBL/GenBank/DDBJ databases">
        <title>The genomic architecture of introgression among sibling species of bacteria.</title>
        <authorList>
            <person name="Cavassim M.I.A."/>
            <person name="Moeskjaer S."/>
            <person name="Moslemi C."/>
            <person name="Fields B."/>
            <person name="Bachmann A."/>
            <person name="Vilhjalmsson B."/>
            <person name="Schierup M.H."/>
            <person name="Young J.P.W."/>
            <person name="Andersen S.U."/>
        </authorList>
    </citation>
    <scope>NUCLEOTIDE SEQUENCE [LARGE SCALE GENOMIC DNA]</scope>
    <source>
        <strain evidence="16 17">SM135B</strain>
    </source>
</reference>
<keyword evidence="3 12" id="KW-0378">Hydrolase</keyword>
<dbReference type="Pfam" id="PF06114">
    <property type="entry name" value="Peptidase_M78"/>
    <property type="match status" value="1"/>
</dbReference>
<comment type="catalytic activity">
    <reaction evidence="11">
        <text>ATP + H2O = ADP + phosphate + H(+)</text>
        <dbReference type="Rhea" id="RHEA:13065"/>
        <dbReference type="ChEBI" id="CHEBI:15377"/>
        <dbReference type="ChEBI" id="CHEBI:15378"/>
        <dbReference type="ChEBI" id="CHEBI:30616"/>
        <dbReference type="ChEBI" id="CHEBI:43474"/>
        <dbReference type="ChEBI" id="CHEBI:456216"/>
        <dbReference type="EC" id="5.6.2.4"/>
    </reaction>
</comment>
<dbReference type="GO" id="GO:0016787">
    <property type="term" value="F:hydrolase activity"/>
    <property type="evidence" value="ECO:0007669"/>
    <property type="project" value="UniProtKB-UniRule"/>
</dbReference>
<dbReference type="PROSITE" id="PS51217">
    <property type="entry name" value="UVRD_HELICASE_CTER"/>
    <property type="match status" value="1"/>
</dbReference>
<dbReference type="EC" id="5.6.2.4" evidence="9"/>
<keyword evidence="7" id="KW-0413">Isomerase</keyword>
<dbReference type="InterPro" id="IPR038726">
    <property type="entry name" value="PDDEXK_AddAB-type"/>
</dbReference>
<dbReference type="SUPFAM" id="SSF52540">
    <property type="entry name" value="P-loop containing nucleoside triphosphate hydrolases"/>
    <property type="match status" value="1"/>
</dbReference>
<dbReference type="AlphaFoldDB" id="A0A7M3DIH9"/>
<organism evidence="16 17">
    <name type="scientific">Rhizobium leguminosarum</name>
    <dbReference type="NCBI Taxonomy" id="384"/>
    <lineage>
        <taxon>Bacteria</taxon>
        <taxon>Pseudomonadati</taxon>
        <taxon>Pseudomonadota</taxon>
        <taxon>Alphaproteobacteria</taxon>
        <taxon>Hyphomicrobiales</taxon>
        <taxon>Rhizobiaceae</taxon>
        <taxon>Rhizobium/Agrobacterium group</taxon>
        <taxon>Rhizobium</taxon>
    </lineage>
</organism>
<evidence type="ECO:0000256" key="3">
    <source>
        <dbReference type="ARBA" id="ARBA00022801"/>
    </source>
</evidence>
<evidence type="ECO:0000256" key="2">
    <source>
        <dbReference type="ARBA" id="ARBA00022741"/>
    </source>
</evidence>
<evidence type="ECO:0000256" key="11">
    <source>
        <dbReference type="ARBA" id="ARBA00048988"/>
    </source>
</evidence>